<dbReference type="PANTHER" id="PTHR12790">
    <property type="entry name" value="TRANSCRIPTION INITIATION FACTOR IA RRN3"/>
    <property type="match status" value="1"/>
</dbReference>
<feature type="compositionally biased region" description="Acidic residues" evidence="2">
    <location>
        <begin position="714"/>
        <end position="743"/>
    </location>
</feature>
<proteinExistence type="inferred from homology"/>
<dbReference type="GO" id="GO:0001181">
    <property type="term" value="F:RNA polymerase I general transcription initiation factor activity"/>
    <property type="evidence" value="ECO:0007669"/>
    <property type="project" value="InterPro"/>
</dbReference>
<dbReference type="HOGENOM" id="CLU_010579_1_0_1"/>
<reference evidence="4" key="1">
    <citation type="journal article" date="2011" name="PLoS Pathog.">
        <title>Comparative genomics yields insights into niche adaptation of plant vascular wilt pathogens.</title>
        <authorList>
            <person name="Klosterman S.J."/>
            <person name="Subbarao K.V."/>
            <person name="Kang S."/>
            <person name="Veronese P."/>
            <person name="Gold S.E."/>
            <person name="Thomma B.P.H.J."/>
            <person name="Chen Z."/>
            <person name="Henrissat B."/>
            <person name="Lee Y.-H."/>
            <person name="Park J."/>
            <person name="Garcia-Pedrajas M.D."/>
            <person name="Barbara D.J."/>
            <person name="Anchieta A."/>
            <person name="de Jonge R."/>
            <person name="Santhanam P."/>
            <person name="Maruthachalam K."/>
            <person name="Atallah Z."/>
            <person name="Amyotte S.G."/>
            <person name="Paz Z."/>
            <person name="Inderbitzin P."/>
            <person name="Hayes R.J."/>
            <person name="Heiman D.I."/>
            <person name="Young S."/>
            <person name="Zeng Q."/>
            <person name="Engels R."/>
            <person name="Galagan J."/>
            <person name="Cuomo C.A."/>
            <person name="Dobinson K.F."/>
            <person name="Ma L.-J."/>
        </authorList>
    </citation>
    <scope>NUCLEOTIDE SEQUENCE [LARGE SCALE GENOMIC DNA]</scope>
    <source>
        <strain evidence="4">VaMs.102 / ATCC MYA-4576 / FGSC 10136</strain>
    </source>
</reference>
<dbReference type="KEGG" id="val:VDBG_05858"/>
<feature type="region of interest" description="Disordered" evidence="2">
    <location>
        <begin position="115"/>
        <end position="163"/>
    </location>
</feature>
<protein>
    <submittedName>
        <fullName evidence="3">RNA polymerase I-specific transcription initiation factor rrn3</fullName>
    </submittedName>
</protein>
<comment type="similarity">
    <text evidence="1">Belongs to the RRN3 family.</text>
</comment>
<organism evidence="4">
    <name type="scientific">Verticillium alfalfae (strain VaMs.102 / ATCC MYA-4576 / FGSC 10136)</name>
    <name type="common">Verticillium wilt of alfalfa</name>
    <name type="synonym">Verticillium albo-atrum</name>
    <dbReference type="NCBI Taxonomy" id="526221"/>
    <lineage>
        <taxon>Eukaryota</taxon>
        <taxon>Fungi</taxon>
        <taxon>Dikarya</taxon>
        <taxon>Ascomycota</taxon>
        <taxon>Pezizomycotina</taxon>
        <taxon>Sordariomycetes</taxon>
        <taxon>Hypocreomycetidae</taxon>
        <taxon>Glomerellales</taxon>
        <taxon>Plectosphaerellaceae</taxon>
        <taxon>Verticillium</taxon>
    </lineage>
</organism>
<evidence type="ECO:0000256" key="1">
    <source>
        <dbReference type="ARBA" id="ARBA00010098"/>
    </source>
</evidence>
<dbReference type="AlphaFoldDB" id="C9SLT4"/>
<feature type="compositionally biased region" description="Acidic residues" evidence="2">
    <location>
        <begin position="427"/>
        <end position="456"/>
    </location>
</feature>
<feature type="region of interest" description="Disordered" evidence="2">
    <location>
        <begin position="424"/>
        <end position="461"/>
    </location>
</feature>
<dbReference type="RefSeq" id="XP_003003416.1">
    <property type="nucleotide sequence ID" value="XM_003003370.1"/>
</dbReference>
<gene>
    <name evidence="3" type="ORF">VDBG_05858</name>
</gene>
<dbReference type="InterPro" id="IPR007991">
    <property type="entry name" value="RNA_pol_I_trans_ini_fac_RRN3"/>
</dbReference>
<keyword evidence="3" id="KW-0396">Initiation factor</keyword>
<dbReference type="STRING" id="526221.C9SLT4"/>
<dbReference type="GO" id="GO:0001042">
    <property type="term" value="F:RNA polymerase I core binding"/>
    <property type="evidence" value="ECO:0007669"/>
    <property type="project" value="TreeGrafter"/>
</dbReference>
<accession>C9SLT4</accession>
<keyword evidence="3" id="KW-0648">Protein biosynthesis</keyword>
<feature type="region of interest" description="Disordered" evidence="2">
    <location>
        <begin position="708"/>
        <end position="743"/>
    </location>
</feature>
<dbReference type="Proteomes" id="UP000008698">
    <property type="component" value="Unassembled WGS sequence"/>
</dbReference>
<dbReference type="eggNOG" id="KOG2434">
    <property type="taxonomic scope" value="Eukaryota"/>
</dbReference>
<dbReference type="GeneID" id="9537710"/>
<dbReference type="GO" id="GO:0003743">
    <property type="term" value="F:translation initiation factor activity"/>
    <property type="evidence" value="ECO:0007669"/>
    <property type="project" value="UniProtKB-KW"/>
</dbReference>
<dbReference type="Pfam" id="PF05327">
    <property type="entry name" value="RRN3"/>
    <property type="match status" value="1"/>
</dbReference>
<evidence type="ECO:0000313" key="4">
    <source>
        <dbReference type="Proteomes" id="UP000008698"/>
    </source>
</evidence>
<evidence type="ECO:0000256" key="2">
    <source>
        <dbReference type="SAM" id="MobiDB-lite"/>
    </source>
</evidence>
<dbReference type="OMA" id="INSDANQ"/>
<dbReference type="PANTHER" id="PTHR12790:SF0">
    <property type="entry name" value="RNA POLYMERASE I-SPECIFIC TRANSCRIPTION INITIATION FACTOR RRN3-RELATED"/>
    <property type="match status" value="1"/>
</dbReference>
<keyword evidence="4" id="KW-1185">Reference proteome</keyword>
<name>C9SLT4_VERA1</name>
<evidence type="ECO:0000313" key="3">
    <source>
        <dbReference type="EMBL" id="EEY19749.1"/>
    </source>
</evidence>
<dbReference type="GO" id="GO:0005634">
    <property type="term" value="C:nucleus"/>
    <property type="evidence" value="ECO:0007669"/>
    <property type="project" value="TreeGrafter"/>
</dbReference>
<sequence length="743" mass="83852">MGWPVPWFRQTLAFPSLFLPHLQVLQVGGCPKKTEKIPRLSFGASFKVHERSFVCLAPTTYYPDGIIPNERLSDYHVLHGRYQPFVLDPSPVSPTRGSAPISLAPIMRPFTSIARQRAGAPSTSATPTKGILRPPSILGRRKSEHAGLDSDLADPPSSPTKRRKVFIDELNNKVIEFGDRSLDEVNMEVRKALEEHLMGEDSDYDNLKEIFANDKRKSPSDLGGDSVVKPQELKLYILALTNCVPLLKNRACNGLVRNVLQVSWLGRDENFYKVYLQLMAALVSAQGSYLSIVLSTMMEKFSHSSSADWSIPEYPSVTREAMRERLHGALRYLLKMFPAATPVLRTLISAKFPFADDPQRAHVAYVKNLLALKEYATELDLDIVDLILQRLVAIDVQMQVDLEDLDDELTASVAYALGKSSNTGSWEGDEMDLGEVKDDDDDDDESVDSDDSDIDDQEAKARTVKSNVEKLDAILDTLFEYYTPHFADPDSDDAYYEYALLVQSFGKFVLPTYKSRHTQFLLFHFGQLSERLRDTFVGSLMHIFTEQNRPAFVRQAAATYLAGFVARGAHVPGDLVRTIFNLLLARMKSYRLRHDAQSRGPDMKRHQIYYSMAQAILYVYCFRWKDLVVSVPEHVDPEDASSYLGHELEWIHGLKEELASHVYCRMNPLKICSPAIVDEFATLAHKLGLIKRWVHGDYVQYEAVPGLNMTAENDSSDEEDEDDEPDTDVDEDTATASENEDED</sequence>
<dbReference type="EMBL" id="DS985220">
    <property type="protein sequence ID" value="EEY19749.1"/>
    <property type="molecule type" value="Genomic_DNA"/>
</dbReference>
<dbReference type="GO" id="GO:0006361">
    <property type="term" value="P:transcription initiation at RNA polymerase I promoter"/>
    <property type="evidence" value="ECO:0007669"/>
    <property type="project" value="InterPro"/>
</dbReference>
<dbReference type="OrthoDB" id="26970at2759"/>